<feature type="region of interest" description="Disordered" evidence="1">
    <location>
        <begin position="248"/>
        <end position="268"/>
    </location>
</feature>
<name>A0AA39L4F1_SARSR</name>
<reference evidence="3" key="1">
    <citation type="submission" date="2022-10" db="EMBL/GenBank/DDBJ databases">
        <title>Determination and structural analysis of whole genome sequence of Sarocladium strictum F4-1.</title>
        <authorList>
            <person name="Hu L."/>
            <person name="Jiang Y."/>
        </authorList>
    </citation>
    <scope>NUCLEOTIDE SEQUENCE</scope>
    <source>
        <strain evidence="3">F4-1</strain>
    </source>
</reference>
<keyword evidence="2" id="KW-0812">Transmembrane</keyword>
<protein>
    <submittedName>
        <fullName evidence="3">Uncharacterized protein</fullName>
    </submittedName>
</protein>
<keyword evidence="2" id="KW-1133">Transmembrane helix</keyword>
<evidence type="ECO:0000256" key="1">
    <source>
        <dbReference type="SAM" id="MobiDB-lite"/>
    </source>
</evidence>
<accession>A0AA39L4F1</accession>
<evidence type="ECO:0000313" key="3">
    <source>
        <dbReference type="EMBL" id="KAK0384121.1"/>
    </source>
</evidence>
<gene>
    <name evidence="3" type="ORF">NLU13_8210</name>
</gene>
<feature type="region of interest" description="Disordered" evidence="1">
    <location>
        <begin position="317"/>
        <end position="340"/>
    </location>
</feature>
<dbReference type="EMBL" id="JAPDFR010000008">
    <property type="protein sequence ID" value="KAK0384121.1"/>
    <property type="molecule type" value="Genomic_DNA"/>
</dbReference>
<organism evidence="3 4">
    <name type="scientific">Sarocladium strictum</name>
    <name type="common">Black bundle disease fungus</name>
    <name type="synonym">Acremonium strictum</name>
    <dbReference type="NCBI Taxonomy" id="5046"/>
    <lineage>
        <taxon>Eukaryota</taxon>
        <taxon>Fungi</taxon>
        <taxon>Dikarya</taxon>
        <taxon>Ascomycota</taxon>
        <taxon>Pezizomycotina</taxon>
        <taxon>Sordariomycetes</taxon>
        <taxon>Hypocreomycetidae</taxon>
        <taxon>Hypocreales</taxon>
        <taxon>Sarocladiaceae</taxon>
        <taxon>Sarocladium</taxon>
    </lineage>
</organism>
<feature type="transmembrane region" description="Helical" evidence="2">
    <location>
        <begin position="466"/>
        <end position="486"/>
    </location>
</feature>
<sequence>MEHRNEAAAEADWQTVTTEQAHGFFDDALAHSSEGIRTSFADIANESEYHVCQCDASSVDRIIQHPVHDEDPRSYHLRNDKQTKRPVLVPKFREPGPTGFLQNASRSTPRKVMRAASAIRRVSNPFRIDAAGDRFCRSNIFEMDTLRHSFESLDSQPPESLRAFSHHDMAKKGDKFSWSRIQQNLGREPPKHALTVFDQPLYRPGIQEAARSPTRDYIPHDVFLSDIPQLPFPLISLPEAAMLQHFRRERGEEDDTEPSGSFISRTRRGTVSTVASTYRPGTPGIYHHDSFDAVVPPLPPPLPCFDGPRRRTFDDSMTDGPTHSSGIFRTPHSSQGTSLPNSSWYRTMGYDSTSLLGDGAPRHHTMSGLRGRRPKMQPMMIEEPGYFGPSQVDLISAREDILFRRDMDEIHDRRQRKVFILVLFLAIPFPFIGVLALWRMFDSTVSWYTYGMRHRLTYEQRVMLKYQLAVEVVLYPVLVIVLTVVFSKH</sequence>
<feature type="compositionally biased region" description="Polar residues" evidence="1">
    <location>
        <begin position="319"/>
        <end position="340"/>
    </location>
</feature>
<evidence type="ECO:0000256" key="2">
    <source>
        <dbReference type="SAM" id="Phobius"/>
    </source>
</evidence>
<keyword evidence="4" id="KW-1185">Reference proteome</keyword>
<evidence type="ECO:0000313" key="4">
    <source>
        <dbReference type="Proteomes" id="UP001175261"/>
    </source>
</evidence>
<dbReference type="Proteomes" id="UP001175261">
    <property type="component" value="Unassembled WGS sequence"/>
</dbReference>
<comment type="caution">
    <text evidence="3">The sequence shown here is derived from an EMBL/GenBank/DDBJ whole genome shotgun (WGS) entry which is preliminary data.</text>
</comment>
<dbReference type="AlphaFoldDB" id="A0AA39L4F1"/>
<proteinExistence type="predicted"/>
<feature type="compositionally biased region" description="Polar residues" evidence="1">
    <location>
        <begin position="258"/>
        <end position="268"/>
    </location>
</feature>
<keyword evidence="2" id="KW-0472">Membrane</keyword>
<feature type="transmembrane region" description="Helical" evidence="2">
    <location>
        <begin position="418"/>
        <end position="438"/>
    </location>
</feature>